<accession>A0ABR9B8Y6</accession>
<evidence type="ECO:0000256" key="2">
    <source>
        <dbReference type="ARBA" id="ARBA00024200"/>
    </source>
</evidence>
<keyword evidence="1" id="KW-0547">Nucleotide-binding</keyword>
<dbReference type="InterPro" id="IPR012675">
    <property type="entry name" value="Beta-grasp_dom_sf"/>
</dbReference>
<dbReference type="SUPFAM" id="SSF54285">
    <property type="entry name" value="MoaD/ThiS"/>
    <property type="match status" value="1"/>
</dbReference>
<gene>
    <name evidence="4" type="primary">moaD</name>
    <name evidence="4" type="ORF">IFO67_07390</name>
</gene>
<evidence type="ECO:0000313" key="5">
    <source>
        <dbReference type="Proteomes" id="UP000603602"/>
    </source>
</evidence>
<dbReference type="Pfam" id="PF02597">
    <property type="entry name" value="ThiS"/>
    <property type="match status" value="1"/>
</dbReference>
<dbReference type="InterPro" id="IPR016155">
    <property type="entry name" value="Mopterin_synth/thiamin_S_b"/>
</dbReference>
<reference evidence="5" key="1">
    <citation type="submission" date="2023-07" db="EMBL/GenBank/DDBJ databases">
        <title>Thauera sp. CAU 1555 isolated from sand of Yaerae Beach.</title>
        <authorList>
            <person name="Kim W."/>
        </authorList>
    </citation>
    <scope>NUCLEOTIDE SEQUENCE [LARGE SCALE GENOMIC DNA]</scope>
    <source>
        <strain evidence="5">CAU 1555</strain>
    </source>
</reference>
<dbReference type="EMBL" id="JACYTO010000001">
    <property type="protein sequence ID" value="MBD8502707.1"/>
    <property type="molecule type" value="Genomic_DNA"/>
</dbReference>
<dbReference type="Proteomes" id="UP000603602">
    <property type="component" value="Unassembled WGS sequence"/>
</dbReference>
<dbReference type="PANTHER" id="PTHR33359">
    <property type="entry name" value="MOLYBDOPTERIN SYNTHASE SULFUR CARRIER SUBUNIT"/>
    <property type="match status" value="1"/>
</dbReference>
<comment type="caution">
    <text evidence="4">The sequence shown here is derived from an EMBL/GenBank/DDBJ whole genome shotgun (WGS) entry which is preliminary data.</text>
</comment>
<proteinExistence type="inferred from homology"/>
<dbReference type="CDD" id="cd00754">
    <property type="entry name" value="Ubl_MoaD"/>
    <property type="match status" value="1"/>
</dbReference>
<dbReference type="PANTHER" id="PTHR33359:SF1">
    <property type="entry name" value="MOLYBDOPTERIN SYNTHASE SULFUR CARRIER SUBUNIT"/>
    <property type="match status" value="1"/>
</dbReference>
<dbReference type="RefSeq" id="WP_187717469.1">
    <property type="nucleotide sequence ID" value="NZ_JACTAH010000001.1"/>
</dbReference>
<evidence type="ECO:0000313" key="4">
    <source>
        <dbReference type="EMBL" id="MBD8502707.1"/>
    </source>
</evidence>
<sequence length="85" mass="8801">MKELNILYFASLREAVGRASESLPLPEGVNTVGALREHLAARGEGWVALAAGRNVRAAVNQRMAGGDAPLAAGDEIAFFPPVTGG</sequence>
<keyword evidence="5" id="KW-1185">Reference proteome</keyword>
<dbReference type="InterPro" id="IPR044672">
    <property type="entry name" value="MOCS2A"/>
</dbReference>
<dbReference type="Gene3D" id="3.10.20.30">
    <property type="match status" value="1"/>
</dbReference>
<name>A0ABR9B8Y6_9RHOO</name>
<protein>
    <recommendedName>
        <fullName evidence="3">Molybdopterin synthase sulfur carrier subunit</fullName>
    </recommendedName>
</protein>
<dbReference type="InterPro" id="IPR003749">
    <property type="entry name" value="ThiS/MoaD-like"/>
</dbReference>
<evidence type="ECO:0000256" key="3">
    <source>
        <dbReference type="ARBA" id="ARBA00024247"/>
    </source>
</evidence>
<comment type="similarity">
    <text evidence="2">Belongs to the MoaD family.</text>
</comment>
<evidence type="ECO:0000256" key="1">
    <source>
        <dbReference type="ARBA" id="ARBA00022741"/>
    </source>
</evidence>
<organism evidence="4 5">
    <name type="scientific">Thauera sedimentorum</name>
    <dbReference type="NCBI Taxonomy" id="2767595"/>
    <lineage>
        <taxon>Bacteria</taxon>
        <taxon>Pseudomonadati</taxon>
        <taxon>Pseudomonadota</taxon>
        <taxon>Betaproteobacteria</taxon>
        <taxon>Rhodocyclales</taxon>
        <taxon>Zoogloeaceae</taxon>
        <taxon>Thauera</taxon>
    </lineage>
</organism>
<dbReference type="NCBIfam" id="TIGR01682">
    <property type="entry name" value="moaD"/>
    <property type="match status" value="1"/>
</dbReference>